<gene>
    <name evidence="3" type="ORF">SAMN06295933_0240</name>
</gene>
<keyword evidence="1" id="KW-1133">Transmembrane helix</keyword>
<dbReference type="EMBL" id="FWZU01000001">
    <property type="protein sequence ID" value="SME89079.1"/>
    <property type="molecule type" value="Genomic_DNA"/>
</dbReference>
<accession>A0A1X7C327</accession>
<name>A0A1X7C327_9BACT</name>
<keyword evidence="1" id="KW-0812">Transmembrane</keyword>
<dbReference type="SUPFAM" id="SSF48317">
    <property type="entry name" value="Acid phosphatase/Vanadium-dependent haloperoxidase"/>
    <property type="match status" value="1"/>
</dbReference>
<feature type="transmembrane region" description="Helical" evidence="1">
    <location>
        <begin position="57"/>
        <end position="78"/>
    </location>
</feature>
<protein>
    <submittedName>
        <fullName evidence="3">Undecaprenyl-diphosphatase</fullName>
    </submittedName>
</protein>
<feature type="transmembrane region" description="Helical" evidence="1">
    <location>
        <begin position="27"/>
        <end position="50"/>
    </location>
</feature>
<dbReference type="STRING" id="1519643.SAMN06295933_0240"/>
<dbReference type="AlphaFoldDB" id="A0A1X7C327"/>
<feature type="transmembrane region" description="Helical" evidence="1">
    <location>
        <begin position="169"/>
        <end position="189"/>
    </location>
</feature>
<evidence type="ECO:0000313" key="3">
    <source>
        <dbReference type="EMBL" id="SME89079.1"/>
    </source>
</evidence>
<feature type="domain" description="Phosphatidic acid phosphatase type 2/haloperoxidase" evidence="2">
    <location>
        <begin position="59"/>
        <end position="182"/>
    </location>
</feature>
<dbReference type="RefSeq" id="WP_085097132.1">
    <property type="nucleotide sequence ID" value="NZ_FWZU01000001.1"/>
</dbReference>
<dbReference type="Pfam" id="PF01569">
    <property type="entry name" value="PAP2"/>
    <property type="match status" value="1"/>
</dbReference>
<dbReference type="PANTHER" id="PTHR14969:SF13">
    <property type="entry name" value="AT30094P"/>
    <property type="match status" value="1"/>
</dbReference>
<keyword evidence="4" id="KW-1185">Reference proteome</keyword>
<evidence type="ECO:0000256" key="1">
    <source>
        <dbReference type="SAM" id="Phobius"/>
    </source>
</evidence>
<evidence type="ECO:0000313" key="4">
    <source>
        <dbReference type="Proteomes" id="UP000192906"/>
    </source>
</evidence>
<dbReference type="Proteomes" id="UP000192906">
    <property type="component" value="Unassembled WGS sequence"/>
</dbReference>
<dbReference type="InterPro" id="IPR036938">
    <property type="entry name" value="PAP2/HPO_sf"/>
</dbReference>
<organism evidence="3 4">
    <name type="scientific">Desulfovibrio gilichinskyi</name>
    <dbReference type="NCBI Taxonomy" id="1519643"/>
    <lineage>
        <taxon>Bacteria</taxon>
        <taxon>Pseudomonadati</taxon>
        <taxon>Thermodesulfobacteriota</taxon>
        <taxon>Desulfovibrionia</taxon>
        <taxon>Desulfovibrionales</taxon>
        <taxon>Desulfovibrionaceae</taxon>
        <taxon>Desulfovibrio</taxon>
    </lineage>
</organism>
<evidence type="ECO:0000259" key="2">
    <source>
        <dbReference type="SMART" id="SM00014"/>
    </source>
</evidence>
<keyword evidence="1" id="KW-0472">Membrane</keyword>
<reference evidence="4" key="1">
    <citation type="submission" date="2017-04" db="EMBL/GenBank/DDBJ databases">
        <authorList>
            <person name="Varghese N."/>
            <person name="Submissions S."/>
        </authorList>
    </citation>
    <scope>NUCLEOTIDE SEQUENCE [LARGE SCALE GENOMIC DNA]</scope>
    <source>
        <strain evidence="4">K3S</strain>
    </source>
</reference>
<sequence length="199" mass="22783">MIFITQPWDMKLLVIVNQIMRKNWLDIVMPLISSAALLWVIIIAATAYGFQKKGPKFLVIMLVIISSMGIADFSTGIIKSTIGRVRPVNSVPLTYFREDGKWQRRPLDFKPLKEKGNSYPSAHAANSMAFALMCMFFFRKLRPWMIFLPLAVGYSRLYLGKHFPTDVLAGWVVGTCVAISVWLVWKYLIKNKIPDKLRP</sequence>
<dbReference type="SMART" id="SM00014">
    <property type="entry name" value="acidPPc"/>
    <property type="match status" value="1"/>
</dbReference>
<dbReference type="PANTHER" id="PTHR14969">
    <property type="entry name" value="SPHINGOSINE-1-PHOSPHATE PHOSPHOHYDROLASE"/>
    <property type="match status" value="1"/>
</dbReference>
<dbReference type="InterPro" id="IPR000326">
    <property type="entry name" value="PAP2/HPO"/>
</dbReference>
<dbReference type="OrthoDB" id="9801622at2"/>
<dbReference type="Gene3D" id="1.20.144.10">
    <property type="entry name" value="Phosphatidic acid phosphatase type 2/haloperoxidase"/>
    <property type="match status" value="1"/>
</dbReference>
<proteinExistence type="predicted"/>